<gene>
    <name evidence="1" type="ORF">SAMN04488526_3048</name>
</gene>
<dbReference type="AlphaFoldDB" id="A0A1H7REN8"/>
<organism evidence="1 2">
    <name type="scientific">Jannaschia helgolandensis</name>
    <dbReference type="NCBI Taxonomy" id="188906"/>
    <lineage>
        <taxon>Bacteria</taxon>
        <taxon>Pseudomonadati</taxon>
        <taxon>Pseudomonadota</taxon>
        <taxon>Alphaproteobacteria</taxon>
        <taxon>Rhodobacterales</taxon>
        <taxon>Roseobacteraceae</taxon>
        <taxon>Jannaschia</taxon>
    </lineage>
</organism>
<accession>A0A1H7REN8</accession>
<proteinExistence type="predicted"/>
<sequence length="177" mass="18627">MPLPALPVSFLSRLSAAARLSGSDAADGGRQAGASGLETACMVIGLGGMALALGVTVAQATLPPVFETETALRQAVAEAGFDDAICPDGWADDHARLLDLSEAEVTAWYLRDALTLSDADVIASVGLYVTRASDFREIQGPALTRNQILLCIAESRRLTTQLDQLVPPALRTNYDDI</sequence>
<dbReference type="STRING" id="188906.SAMN04488526_3048"/>
<dbReference type="Proteomes" id="UP000199283">
    <property type="component" value="Unassembled WGS sequence"/>
</dbReference>
<keyword evidence="2" id="KW-1185">Reference proteome</keyword>
<dbReference type="OrthoDB" id="7658528at2"/>
<dbReference type="EMBL" id="FNZQ01000006">
    <property type="protein sequence ID" value="SEL58505.1"/>
    <property type="molecule type" value="Genomic_DNA"/>
</dbReference>
<evidence type="ECO:0000313" key="1">
    <source>
        <dbReference type="EMBL" id="SEL58505.1"/>
    </source>
</evidence>
<name>A0A1H7REN8_9RHOB</name>
<dbReference type="RefSeq" id="WP_092764253.1">
    <property type="nucleotide sequence ID" value="NZ_FNZQ01000006.1"/>
</dbReference>
<protein>
    <submittedName>
        <fullName evidence="1">Uncharacterized protein</fullName>
    </submittedName>
</protein>
<reference evidence="1 2" key="1">
    <citation type="submission" date="2016-10" db="EMBL/GenBank/DDBJ databases">
        <authorList>
            <person name="de Groot N.N."/>
        </authorList>
    </citation>
    <scope>NUCLEOTIDE SEQUENCE [LARGE SCALE GENOMIC DNA]</scope>
    <source>
        <strain evidence="1 2">DSM 14858</strain>
    </source>
</reference>
<evidence type="ECO:0000313" key="2">
    <source>
        <dbReference type="Proteomes" id="UP000199283"/>
    </source>
</evidence>